<feature type="domain" description="GGDEF" evidence="1">
    <location>
        <begin position="183"/>
        <end position="318"/>
    </location>
</feature>
<evidence type="ECO:0000313" key="3">
    <source>
        <dbReference type="Proteomes" id="UP001285636"/>
    </source>
</evidence>
<dbReference type="EMBL" id="JAWJAY010000005">
    <property type="protein sequence ID" value="MDV2886824.1"/>
    <property type="molecule type" value="Genomic_DNA"/>
</dbReference>
<dbReference type="GO" id="GO:0052621">
    <property type="term" value="F:diguanylate cyclase activity"/>
    <property type="evidence" value="ECO:0007669"/>
    <property type="project" value="UniProtKB-EC"/>
</dbReference>
<dbReference type="CDD" id="cd01949">
    <property type="entry name" value="GGDEF"/>
    <property type="match status" value="1"/>
</dbReference>
<dbReference type="SUPFAM" id="SSF55781">
    <property type="entry name" value="GAF domain-like"/>
    <property type="match status" value="1"/>
</dbReference>
<dbReference type="InterPro" id="IPR043128">
    <property type="entry name" value="Rev_trsase/Diguanyl_cyclase"/>
</dbReference>
<dbReference type="NCBIfam" id="TIGR00254">
    <property type="entry name" value="GGDEF"/>
    <property type="match status" value="1"/>
</dbReference>
<gene>
    <name evidence="2" type="ORF">RYX45_16650</name>
</gene>
<dbReference type="InterPro" id="IPR000160">
    <property type="entry name" value="GGDEF_dom"/>
</dbReference>
<dbReference type="Proteomes" id="UP001285636">
    <property type="component" value="Unassembled WGS sequence"/>
</dbReference>
<dbReference type="InterPro" id="IPR003018">
    <property type="entry name" value="GAF"/>
</dbReference>
<dbReference type="Gene3D" id="3.30.70.270">
    <property type="match status" value="1"/>
</dbReference>
<dbReference type="PANTHER" id="PTHR46663">
    <property type="entry name" value="DIGUANYLATE CYCLASE DGCT-RELATED"/>
    <property type="match status" value="1"/>
</dbReference>
<reference evidence="2" key="1">
    <citation type="submission" date="2023-10" db="EMBL/GenBank/DDBJ databases">
        <title>Screening of Alkalihalophilus pseudofirmusBZ-TG-HK211 and Its Alleviation of Salt Stress on Rapeseed Growth.</title>
        <authorList>
            <person name="Zhao B."/>
            <person name="Guo T."/>
        </authorList>
    </citation>
    <scope>NUCLEOTIDE SEQUENCE</scope>
    <source>
        <strain evidence="2">BZ-TG-HK211</strain>
    </source>
</reference>
<dbReference type="AlphaFoldDB" id="A0AAJ2NQZ6"/>
<protein>
    <submittedName>
        <fullName evidence="2">Diguanylate cyclase</fullName>
        <ecNumber evidence="2">2.7.7.65</ecNumber>
    </submittedName>
</protein>
<dbReference type="InterPro" id="IPR029787">
    <property type="entry name" value="Nucleotide_cyclase"/>
</dbReference>
<keyword evidence="2" id="KW-0548">Nucleotidyltransferase</keyword>
<organism evidence="2 3">
    <name type="scientific">Alkalihalophilus pseudofirmus</name>
    <name type="common">Bacillus pseudofirmus</name>
    <dbReference type="NCBI Taxonomy" id="79885"/>
    <lineage>
        <taxon>Bacteria</taxon>
        <taxon>Bacillati</taxon>
        <taxon>Bacillota</taxon>
        <taxon>Bacilli</taxon>
        <taxon>Bacillales</taxon>
        <taxon>Bacillaceae</taxon>
        <taxon>Alkalihalophilus</taxon>
    </lineage>
</organism>
<dbReference type="EC" id="2.7.7.65" evidence="2"/>
<dbReference type="Pfam" id="PF00990">
    <property type="entry name" value="GGDEF"/>
    <property type="match status" value="1"/>
</dbReference>
<name>A0AAJ2NQZ6_ALKPS</name>
<dbReference type="InterPro" id="IPR029016">
    <property type="entry name" value="GAF-like_dom_sf"/>
</dbReference>
<dbReference type="SUPFAM" id="SSF55073">
    <property type="entry name" value="Nucleotide cyclase"/>
    <property type="match status" value="1"/>
</dbReference>
<dbReference type="SMART" id="SM00267">
    <property type="entry name" value="GGDEF"/>
    <property type="match status" value="1"/>
</dbReference>
<proteinExistence type="predicted"/>
<keyword evidence="2" id="KW-0808">Transferase</keyword>
<dbReference type="InterPro" id="IPR052163">
    <property type="entry name" value="DGC-Regulatory_Protein"/>
</dbReference>
<sequence length="320" mass="36838">MGIPLHEIQLYKNFDDLAKELLDLAKQIMPGKLIYLNALNDKQQTILKLSDTNTEILISEGMVIDLNETLCHRVNFENNRPLIYEDLNKEDWLGDLEEALVEVNIKSYLGIPIYLIDGNVFGTLCVAHHEDTHFDKQNINMLQRIAKMFSYWLELERLAYRDSLTGLYNRQYLYKHFETNVESEGTLFFLDLDGFKSVNDIYGHETGDLLLKEVAFKLNEFIKEQSDAFAVRLGGDEFIVNLPYISNKKELCKQAERLLNYLNTWTNKLDKCKLSASIGIVSYPNSNSISLKTLLANADKALYCSKSAGKNTYHFYSENV</sequence>
<evidence type="ECO:0000259" key="1">
    <source>
        <dbReference type="PROSITE" id="PS50887"/>
    </source>
</evidence>
<evidence type="ECO:0000313" key="2">
    <source>
        <dbReference type="EMBL" id="MDV2886824.1"/>
    </source>
</evidence>
<dbReference type="SMART" id="SM00065">
    <property type="entry name" value="GAF"/>
    <property type="match status" value="1"/>
</dbReference>
<dbReference type="Pfam" id="PF13185">
    <property type="entry name" value="GAF_2"/>
    <property type="match status" value="1"/>
</dbReference>
<dbReference type="RefSeq" id="WP_323467430.1">
    <property type="nucleotide sequence ID" value="NZ_CP144224.1"/>
</dbReference>
<dbReference type="PANTHER" id="PTHR46663:SF4">
    <property type="entry name" value="DIGUANYLATE CYCLASE DGCT-RELATED"/>
    <property type="match status" value="1"/>
</dbReference>
<accession>A0AAJ2NQZ6</accession>
<dbReference type="PROSITE" id="PS50887">
    <property type="entry name" value="GGDEF"/>
    <property type="match status" value="1"/>
</dbReference>
<dbReference type="Gene3D" id="3.30.450.40">
    <property type="match status" value="1"/>
</dbReference>
<comment type="caution">
    <text evidence="2">The sequence shown here is derived from an EMBL/GenBank/DDBJ whole genome shotgun (WGS) entry which is preliminary data.</text>
</comment>